<dbReference type="PANTHER" id="PTHR15822:SF4">
    <property type="entry name" value="TYROSYL-DNA PHOSPHODIESTERASE 2"/>
    <property type="match status" value="1"/>
</dbReference>
<protein>
    <recommendedName>
        <fullName evidence="10">Endonuclease/exonuclease/phosphatase domain-containing protein</fullName>
    </recommendedName>
</protein>
<dbReference type="InterPro" id="IPR005135">
    <property type="entry name" value="Endo/exonuclease/phosphatase"/>
</dbReference>
<gene>
    <name evidence="11" type="ORF">BE08_03280</name>
</gene>
<keyword evidence="5" id="KW-0227">DNA damage</keyword>
<evidence type="ECO:0000259" key="10">
    <source>
        <dbReference type="Pfam" id="PF03372"/>
    </source>
</evidence>
<dbReference type="Proteomes" id="UP000075420">
    <property type="component" value="Unassembled WGS sequence"/>
</dbReference>
<name>A0A150P7N0_SORCE</name>
<dbReference type="Pfam" id="PF03372">
    <property type="entry name" value="Exo_endo_phos"/>
    <property type="match status" value="1"/>
</dbReference>
<sequence>MTERRLPPGSSGTTPDDTTPGRDATSAARGVLHGAEPPGGAPAPLRVITYNVRYFGHGTRGIASTSAAITRIATTLARLSPLPDLVCLQEVETQSLRSSTMNPRWHPEETQIDRLMTELHAELGRRGLRERYVAYYFPAHTYRLTSRTNIYTTGLAVIARDTFRIGHHNAERPHDITHRQRVKSLKQTRICAHVSFEHESGQSFDVFNTHLSLPSVFSREFWTGEARMGFGPNQLEEARVLADFVRREQRSDSFIVVGDFNSLPGSPVDRFLREEIGFVDAFAKVRCLSESEARAFPTAGFMNLRMHLDHVYSSERLQWLDFTGTHPFGHKGEFAGLSDHVPLIARCRLPGRSR</sequence>
<proteinExistence type="predicted"/>
<dbReference type="SUPFAM" id="SSF56219">
    <property type="entry name" value="DNase I-like"/>
    <property type="match status" value="1"/>
</dbReference>
<evidence type="ECO:0000256" key="4">
    <source>
        <dbReference type="ARBA" id="ARBA00022723"/>
    </source>
</evidence>
<dbReference type="Gene3D" id="3.60.10.10">
    <property type="entry name" value="Endonuclease/exonuclease/phosphatase"/>
    <property type="match status" value="1"/>
</dbReference>
<dbReference type="GO" id="GO:0006281">
    <property type="term" value="P:DNA repair"/>
    <property type="evidence" value="ECO:0007669"/>
    <property type="project" value="UniProtKB-KW"/>
</dbReference>
<evidence type="ECO:0000256" key="1">
    <source>
        <dbReference type="ARBA" id="ARBA00001936"/>
    </source>
</evidence>
<evidence type="ECO:0000256" key="6">
    <source>
        <dbReference type="ARBA" id="ARBA00022801"/>
    </source>
</evidence>
<feature type="compositionally biased region" description="Low complexity" evidence="9">
    <location>
        <begin position="7"/>
        <end position="18"/>
    </location>
</feature>
<keyword evidence="4" id="KW-0479">Metal-binding</keyword>
<accession>A0A150P7N0</accession>
<reference evidence="11 12" key="1">
    <citation type="submission" date="2014-02" db="EMBL/GenBank/DDBJ databases">
        <title>The small core and large imbalanced accessory genome model reveals a collaborative survival strategy of Sorangium cellulosum strains in nature.</title>
        <authorList>
            <person name="Han K."/>
            <person name="Peng R."/>
            <person name="Blom J."/>
            <person name="Li Y.-Z."/>
        </authorList>
    </citation>
    <scope>NUCLEOTIDE SEQUENCE [LARGE SCALE GENOMIC DNA]</scope>
    <source>
        <strain evidence="11 12">So0157-25</strain>
    </source>
</reference>
<organism evidence="11 12">
    <name type="scientific">Sorangium cellulosum</name>
    <name type="common">Polyangium cellulosum</name>
    <dbReference type="NCBI Taxonomy" id="56"/>
    <lineage>
        <taxon>Bacteria</taxon>
        <taxon>Pseudomonadati</taxon>
        <taxon>Myxococcota</taxon>
        <taxon>Polyangia</taxon>
        <taxon>Polyangiales</taxon>
        <taxon>Polyangiaceae</taxon>
        <taxon>Sorangium</taxon>
    </lineage>
</organism>
<dbReference type="InterPro" id="IPR051547">
    <property type="entry name" value="TDP2-like"/>
</dbReference>
<dbReference type="GO" id="GO:0046872">
    <property type="term" value="F:metal ion binding"/>
    <property type="evidence" value="ECO:0007669"/>
    <property type="project" value="UniProtKB-KW"/>
</dbReference>
<dbReference type="InterPro" id="IPR036691">
    <property type="entry name" value="Endo/exonu/phosph_ase_sf"/>
</dbReference>
<feature type="region of interest" description="Disordered" evidence="9">
    <location>
        <begin position="1"/>
        <end position="25"/>
    </location>
</feature>
<evidence type="ECO:0000313" key="12">
    <source>
        <dbReference type="Proteomes" id="UP000075420"/>
    </source>
</evidence>
<dbReference type="GO" id="GO:0004518">
    <property type="term" value="F:nuclease activity"/>
    <property type="evidence" value="ECO:0007669"/>
    <property type="project" value="UniProtKB-KW"/>
</dbReference>
<dbReference type="GO" id="GO:0016787">
    <property type="term" value="F:hydrolase activity"/>
    <property type="evidence" value="ECO:0007669"/>
    <property type="project" value="UniProtKB-KW"/>
</dbReference>
<evidence type="ECO:0000256" key="9">
    <source>
        <dbReference type="SAM" id="MobiDB-lite"/>
    </source>
</evidence>
<evidence type="ECO:0000256" key="8">
    <source>
        <dbReference type="ARBA" id="ARBA00023204"/>
    </source>
</evidence>
<keyword evidence="8" id="KW-0234">DNA repair</keyword>
<evidence type="ECO:0000256" key="2">
    <source>
        <dbReference type="ARBA" id="ARBA00001946"/>
    </source>
</evidence>
<comment type="cofactor">
    <cofactor evidence="1">
        <name>Mn(2+)</name>
        <dbReference type="ChEBI" id="CHEBI:29035"/>
    </cofactor>
</comment>
<evidence type="ECO:0000256" key="5">
    <source>
        <dbReference type="ARBA" id="ARBA00022763"/>
    </source>
</evidence>
<evidence type="ECO:0000256" key="3">
    <source>
        <dbReference type="ARBA" id="ARBA00022722"/>
    </source>
</evidence>
<comment type="caution">
    <text evidence="11">The sequence shown here is derived from an EMBL/GenBank/DDBJ whole genome shotgun (WGS) entry which is preliminary data.</text>
</comment>
<dbReference type="PANTHER" id="PTHR15822">
    <property type="entry name" value="TRAF AND TNF RECEPTOR-ASSOCIATED PROTEIN"/>
    <property type="match status" value="1"/>
</dbReference>
<dbReference type="EMBL" id="JELY01002769">
    <property type="protein sequence ID" value="KYF51626.1"/>
    <property type="molecule type" value="Genomic_DNA"/>
</dbReference>
<evidence type="ECO:0000256" key="7">
    <source>
        <dbReference type="ARBA" id="ARBA00022842"/>
    </source>
</evidence>
<keyword evidence="7" id="KW-0460">Magnesium</keyword>
<comment type="cofactor">
    <cofactor evidence="2">
        <name>Mg(2+)</name>
        <dbReference type="ChEBI" id="CHEBI:18420"/>
    </cofactor>
</comment>
<evidence type="ECO:0000313" key="11">
    <source>
        <dbReference type="EMBL" id="KYF51626.1"/>
    </source>
</evidence>
<dbReference type="AlphaFoldDB" id="A0A150P7N0"/>
<keyword evidence="3" id="KW-0540">Nuclease</keyword>
<keyword evidence="6" id="KW-0378">Hydrolase</keyword>
<feature type="domain" description="Endonuclease/exonuclease/phosphatase" evidence="10">
    <location>
        <begin position="48"/>
        <end position="340"/>
    </location>
</feature>